<dbReference type="PANTHER" id="PTHR31973">
    <property type="entry name" value="POLYPROTEIN, PUTATIVE-RELATED"/>
    <property type="match status" value="1"/>
</dbReference>
<dbReference type="Proteomes" id="UP000316621">
    <property type="component" value="Chromosome 2"/>
</dbReference>
<evidence type="ECO:0000313" key="2">
    <source>
        <dbReference type="EMBL" id="RZC51945.1"/>
    </source>
</evidence>
<proteinExistence type="predicted"/>
<dbReference type="Gramene" id="RZC51945">
    <property type="protein sequence ID" value="RZC51945"/>
    <property type="gene ID" value="C5167_020371"/>
</dbReference>
<protein>
    <recommendedName>
        <fullName evidence="1">Zinc finger PMZ-type domain-containing protein</fullName>
    </recommendedName>
</protein>
<dbReference type="InterPro" id="IPR006564">
    <property type="entry name" value="Znf_PMZ"/>
</dbReference>
<dbReference type="EMBL" id="CM010716">
    <property type="protein sequence ID" value="RZC51945.1"/>
    <property type="molecule type" value="Genomic_DNA"/>
</dbReference>
<name>A0A4Y7IX14_PAPSO</name>
<reference evidence="2 3" key="1">
    <citation type="journal article" date="2018" name="Science">
        <title>The opium poppy genome and morphinan production.</title>
        <authorList>
            <person name="Guo L."/>
            <person name="Winzer T."/>
            <person name="Yang X."/>
            <person name="Li Y."/>
            <person name="Ning Z."/>
            <person name="He Z."/>
            <person name="Teodor R."/>
            <person name="Lu Y."/>
            <person name="Bowser T.A."/>
            <person name="Graham I.A."/>
            <person name="Ye K."/>
        </authorList>
    </citation>
    <scope>NUCLEOTIDE SEQUENCE [LARGE SCALE GENOMIC DNA]</scope>
    <source>
        <strain evidence="3">cv. HN1</strain>
        <tissue evidence="2">Leaves</tissue>
    </source>
</reference>
<accession>A0A4Y7IX14</accession>
<dbReference type="STRING" id="3469.A0A4Y7IX14"/>
<gene>
    <name evidence="2" type="ORF">C5167_020371</name>
</gene>
<dbReference type="GO" id="GO:0008270">
    <property type="term" value="F:zinc ion binding"/>
    <property type="evidence" value="ECO:0007669"/>
    <property type="project" value="InterPro"/>
</dbReference>
<dbReference type="Pfam" id="PF10551">
    <property type="entry name" value="MULE"/>
    <property type="match status" value="1"/>
</dbReference>
<dbReference type="OMA" id="HWENAFF"/>
<dbReference type="SMART" id="SM00575">
    <property type="entry name" value="ZnF_PMZ"/>
    <property type="match status" value="1"/>
</dbReference>
<organism evidence="2 3">
    <name type="scientific">Papaver somniferum</name>
    <name type="common">Opium poppy</name>
    <dbReference type="NCBI Taxonomy" id="3469"/>
    <lineage>
        <taxon>Eukaryota</taxon>
        <taxon>Viridiplantae</taxon>
        <taxon>Streptophyta</taxon>
        <taxon>Embryophyta</taxon>
        <taxon>Tracheophyta</taxon>
        <taxon>Spermatophyta</taxon>
        <taxon>Magnoliopsida</taxon>
        <taxon>Ranunculales</taxon>
        <taxon>Papaveraceae</taxon>
        <taxon>Papaveroideae</taxon>
        <taxon>Papaver</taxon>
    </lineage>
</organism>
<sequence>MAAQVKSCYGIDIKYHHAYKGKEASKAEIYGDDVKSYIDLIWYVEAIKATNPGKGYRFIRPMLYCDATFLNGRFKGTVMAATGVNGNQGFFPFAYALVPREDIEGWEWFMENLQHCVDSRPITFITDRHERLKQSIPKYFPNSYHSYCFHHLKNNLPIKKSHEKYKQVQDLFHKAACCYSVAKYDSALKDMCIIGCGWVSKYIRNIDPKHWENAFFVGCRYGTHSSTIAESFNNWILPERDLPPAALVDEIRIKITRMSAERRELGRYYSDSLTPIYKALLKSHVDIGRPWSVTESGNGIYEVHSPRSHVVDLMHMKCTFQRWKVFGFPCAHATAAITMSGIEMLSFVQPYFGSNHFRHTYAPAIRPIPNYDRPEAYEPEERVLPGIPRPLPGRPPKKRIRGAYEKERRPIKCSNCKKIGNHNKATCRVLMME</sequence>
<evidence type="ECO:0000313" key="3">
    <source>
        <dbReference type="Proteomes" id="UP000316621"/>
    </source>
</evidence>
<keyword evidence="3" id="KW-1185">Reference proteome</keyword>
<feature type="domain" description="Zinc finger PMZ-type" evidence="1">
    <location>
        <begin position="316"/>
        <end position="343"/>
    </location>
</feature>
<dbReference type="PANTHER" id="PTHR31973:SF187">
    <property type="entry name" value="MUTATOR TRANSPOSASE MUDRA PROTEIN"/>
    <property type="match status" value="1"/>
</dbReference>
<evidence type="ECO:0000259" key="1">
    <source>
        <dbReference type="SMART" id="SM00575"/>
    </source>
</evidence>
<dbReference type="AlphaFoldDB" id="A0A4Y7IX14"/>
<dbReference type="InterPro" id="IPR018289">
    <property type="entry name" value="MULE_transposase_dom"/>
</dbReference>